<keyword evidence="3" id="KW-1185">Reference proteome</keyword>
<proteinExistence type="predicted"/>
<sequence length="448" mass="47409">MTRAVSRIASLAPAPSRPALEVASDSAAAPPSAPEPAFPRPPAGPDAALAVAPAFPVPPSSAAPAASAKASVVPIGKTQKVKPKSAPGHHSKASSAAQPPKPRPTLAASILSCARAAPPVLSVESESGPDDGVTTMASIVPMPPPRASGSGAELRSAHRWHRARATARPGDSPSAHRARSVFAPRAQRLNFDTATGHRSGRGNTYGSFVYSGKCPRPGANSRVPNLPLPAGERGRGDFVPASIYMLTAHRLYPYLLTPETAHETPVSFVMGWPDRDTTLNADSSDVNYNLDFGSNAAPPTPPPCRSYNDLWHEPMVHSLGKEAPRCGLRTPPERLTDVVAEFRHNGRPNRLRVRRLGHDSAQTGGDPRAHRQSQPARTAHAAARTSFLQAFLHGPSQRGRTRHNGFPEHIRAMIPRNDDGTEPCLKFLAGAMSDSGTRDVCAFANLAN</sequence>
<evidence type="ECO:0000313" key="2">
    <source>
        <dbReference type="EMBL" id="EGZ20080.1"/>
    </source>
</evidence>
<dbReference type="AlphaFoldDB" id="G4Z351"/>
<accession>G4Z351</accession>
<gene>
    <name evidence="2" type="ORF">PHYSODRAFT_298350</name>
</gene>
<feature type="region of interest" description="Disordered" evidence="1">
    <location>
        <begin position="164"/>
        <end position="198"/>
    </location>
</feature>
<evidence type="ECO:0000313" key="3">
    <source>
        <dbReference type="Proteomes" id="UP000002640"/>
    </source>
</evidence>
<feature type="compositionally biased region" description="Low complexity" evidence="1">
    <location>
        <begin position="62"/>
        <end position="74"/>
    </location>
</feature>
<name>G4Z351_PHYSP</name>
<protein>
    <submittedName>
        <fullName evidence="2">Uncharacterized protein</fullName>
    </submittedName>
</protein>
<organism evidence="2 3">
    <name type="scientific">Phytophthora sojae (strain P6497)</name>
    <name type="common">Soybean stem and root rot agent</name>
    <name type="synonym">Phytophthora megasperma f. sp. glycines</name>
    <dbReference type="NCBI Taxonomy" id="1094619"/>
    <lineage>
        <taxon>Eukaryota</taxon>
        <taxon>Sar</taxon>
        <taxon>Stramenopiles</taxon>
        <taxon>Oomycota</taxon>
        <taxon>Peronosporomycetes</taxon>
        <taxon>Peronosporales</taxon>
        <taxon>Peronosporaceae</taxon>
        <taxon>Phytophthora</taxon>
    </lineage>
</organism>
<dbReference type="RefSeq" id="XP_009522797.1">
    <property type="nucleotide sequence ID" value="XM_009524502.1"/>
</dbReference>
<feature type="region of interest" description="Disordered" evidence="1">
    <location>
        <begin position="1"/>
        <end position="104"/>
    </location>
</feature>
<dbReference type="KEGG" id="psoj:PHYSODRAFT_298350"/>
<feature type="compositionally biased region" description="Low complexity" evidence="1">
    <location>
        <begin position="1"/>
        <end position="20"/>
    </location>
</feature>
<feature type="compositionally biased region" description="Pro residues" evidence="1">
    <location>
        <begin position="31"/>
        <end position="44"/>
    </location>
</feature>
<dbReference type="GeneID" id="20641610"/>
<feature type="compositionally biased region" description="Low complexity" evidence="1">
    <location>
        <begin position="45"/>
        <end position="54"/>
    </location>
</feature>
<dbReference type="Proteomes" id="UP000002640">
    <property type="component" value="Unassembled WGS sequence"/>
</dbReference>
<reference evidence="2 3" key="1">
    <citation type="journal article" date="2006" name="Science">
        <title>Phytophthora genome sequences uncover evolutionary origins and mechanisms of pathogenesis.</title>
        <authorList>
            <person name="Tyler B.M."/>
            <person name="Tripathy S."/>
            <person name="Zhang X."/>
            <person name="Dehal P."/>
            <person name="Jiang R.H."/>
            <person name="Aerts A."/>
            <person name="Arredondo F.D."/>
            <person name="Baxter L."/>
            <person name="Bensasson D."/>
            <person name="Beynon J.L."/>
            <person name="Chapman J."/>
            <person name="Damasceno C.M."/>
            <person name="Dorrance A.E."/>
            <person name="Dou D."/>
            <person name="Dickerman A.W."/>
            <person name="Dubchak I.L."/>
            <person name="Garbelotto M."/>
            <person name="Gijzen M."/>
            <person name="Gordon S.G."/>
            <person name="Govers F."/>
            <person name="Grunwald N.J."/>
            <person name="Huang W."/>
            <person name="Ivors K.L."/>
            <person name="Jones R.W."/>
            <person name="Kamoun S."/>
            <person name="Krampis K."/>
            <person name="Lamour K.H."/>
            <person name="Lee M.K."/>
            <person name="McDonald W.H."/>
            <person name="Medina M."/>
            <person name="Meijer H.J."/>
            <person name="Nordberg E.K."/>
            <person name="Maclean D.J."/>
            <person name="Ospina-Giraldo M.D."/>
            <person name="Morris P.F."/>
            <person name="Phuntumart V."/>
            <person name="Putnam N.H."/>
            <person name="Rash S."/>
            <person name="Rose J.K."/>
            <person name="Sakihama Y."/>
            <person name="Salamov A.A."/>
            <person name="Savidor A."/>
            <person name="Scheuring C.F."/>
            <person name="Smith B.M."/>
            <person name="Sobral B.W."/>
            <person name="Terry A."/>
            <person name="Torto-Alalibo T.A."/>
            <person name="Win J."/>
            <person name="Xu Z."/>
            <person name="Zhang H."/>
            <person name="Grigoriev I.V."/>
            <person name="Rokhsar D.S."/>
            <person name="Boore J.L."/>
        </authorList>
    </citation>
    <scope>NUCLEOTIDE SEQUENCE [LARGE SCALE GENOMIC DNA]</scope>
    <source>
        <strain evidence="2 3">P6497</strain>
    </source>
</reference>
<feature type="region of interest" description="Disordered" evidence="1">
    <location>
        <begin position="358"/>
        <end position="381"/>
    </location>
</feature>
<dbReference type="InParanoid" id="G4Z351"/>
<feature type="compositionally biased region" description="Basic residues" evidence="1">
    <location>
        <begin position="79"/>
        <end position="92"/>
    </location>
</feature>
<evidence type="ECO:0000256" key="1">
    <source>
        <dbReference type="SAM" id="MobiDB-lite"/>
    </source>
</evidence>
<dbReference type="EMBL" id="JH159153">
    <property type="protein sequence ID" value="EGZ20080.1"/>
    <property type="molecule type" value="Genomic_DNA"/>
</dbReference>